<proteinExistence type="predicted"/>
<organism evidence="1 2">
    <name type="scientific">Auricularia subglabra (strain TFB-10046 / SS5)</name>
    <name type="common">White-rot fungus</name>
    <name type="synonym">Auricularia delicata (strain TFB10046)</name>
    <dbReference type="NCBI Taxonomy" id="717982"/>
    <lineage>
        <taxon>Eukaryota</taxon>
        <taxon>Fungi</taxon>
        <taxon>Dikarya</taxon>
        <taxon>Basidiomycota</taxon>
        <taxon>Agaricomycotina</taxon>
        <taxon>Agaricomycetes</taxon>
        <taxon>Auriculariales</taxon>
        <taxon>Auriculariaceae</taxon>
        <taxon>Auricularia</taxon>
    </lineage>
</organism>
<name>J0WN67_AURST</name>
<dbReference type="InParanoid" id="J0WN67"/>
<dbReference type="Proteomes" id="UP000006514">
    <property type="component" value="Unassembled WGS sequence"/>
</dbReference>
<dbReference type="KEGG" id="adl:AURDEDRAFT_177118"/>
<evidence type="ECO:0000313" key="2">
    <source>
        <dbReference type="Proteomes" id="UP000006514"/>
    </source>
</evidence>
<sequence length="299" mass="33149">MLLALSLHYEALRAIQDPLLLISTTERLRRPTALPLTAIIRDADGRPADREHPQTVRFCAPPSAGRHHRCRAKRGAGVAVTLLDVSNFAAKRMRAHGPRAVHELRTMVSLDTRITASAPPQRSRPLPGDCFHRLGRRRTPQRRARDRTRRHRCLVVEPRFGGSGEASSFVDRAPEPPVESTLESHAAWMPAHSEDRSRREPFIDHWSWVIHDTRVSFMNGTGKQVKGNIVAPANNFVGVWRGEKRGAVKPPRAWALPVGACYATSSVSSRTPPAPSIVGVDDHRAADQPLPPLPQMFGP</sequence>
<dbReference type="EMBL" id="JH688076">
    <property type="protein sequence ID" value="EJD33815.1"/>
    <property type="molecule type" value="Genomic_DNA"/>
</dbReference>
<dbReference type="AlphaFoldDB" id="J0WN67"/>
<accession>J0WN67</accession>
<gene>
    <name evidence="1" type="ORF">AURDEDRAFT_177118</name>
</gene>
<keyword evidence="2" id="KW-1185">Reference proteome</keyword>
<protein>
    <submittedName>
        <fullName evidence="1">Uncharacterized protein</fullName>
    </submittedName>
</protein>
<reference evidence="2" key="1">
    <citation type="journal article" date="2012" name="Science">
        <title>The Paleozoic origin of enzymatic lignin decomposition reconstructed from 31 fungal genomes.</title>
        <authorList>
            <person name="Floudas D."/>
            <person name="Binder M."/>
            <person name="Riley R."/>
            <person name="Barry K."/>
            <person name="Blanchette R.A."/>
            <person name="Henrissat B."/>
            <person name="Martinez A.T."/>
            <person name="Otillar R."/>
            <person name="Spatafora J.W."/>
            <person name="Yadav J.S."/>
            <person name="Aerts A."/>
            <person name="Benoit I."/>
            <person name="Boyd A."/>
            <person name="Carlson A."/>
            <person name="Copeland A."/>
            <person name="Coutinho P.M."/>
            <person name="de Vries R.P."/>
            <person name="Ferreira P."/>
            <person name="Findley K."/>
            <person name="Foster B."/>
            <person name="Gaskell J."/>
            <person name="Glotzer D."/>
            <person name="Gorecki P."/>
            <person name="Heitman J."/>
            <person name="Hesse C."/>
            <person name="Hori C."/>
            <person name="Igarashi K."/>
            <person name="Jurgens J.A."/>
            <person name="Kallen N."/>
            <person name="Kersten P."/>
            <person name="Kohler A."/>
            <person name="Kuees U."/>
            <person name="Kumar T.K.A."/>
            <person name="Kuo A."/>
            <person name="LaButti K."/>
            <person name="Larrondo L.F."/>
            <person name="Lindquist E."/>
            <person name="Ling A."/>
            <person name="Lombard V."/>
            <person name="Lucas S."/>
            <person name="Lundell T."/>
            <person name="Martin R."/>
            <person name="McLaughlin D.J."/>
            <person name="Morgenstern I."/>
            <person name="Morin E."/>
            <person name="Murat C."/>
            <person name="Nagy L.G."/>
            <person name="Nolan M."/>
            <person name="Ohm R.A."/>
            <person name="Patyshakuliyeva A."/>
            <person name="Rokas A."/>
            <person name="Ruiz-Duenas F.J."/>
            <person name="Sabat G."/>
            <person name="Salamov A."/>
            <person name="Samejima M."/>
            <person name="Schmutz J."/>
            <person name="Slot J.C."/>
            <person name="St John F."/>
            <person name="Stenlid J."/>
            <person name="Sun H."/>
            <person name="Sun S."/>
            <person name="Syed K."/>
            <person name="Tsang A."/>
            <person name="Wiebenga A."/>
            <person name="Young D."/>
            <person name="Pisabarro A."/>
            <person name="Eastwood D.C."/>
            <person name="Martin F."/>
            <person name="Cullen D."/>
            <person name="Grigoriev I.V."/>
            <person name="Hibbett D.S."/>
        </authorList>
    </citation>
    <scope>NUCLEOTIDE SEQUENCE [LARGE SCALE GENOMIC DNA]</scope>
    <source>
        <strain evidence="2">TFB10046</strain>
    </source>
</reference>
<evidence type="ECO:0000313" key="1">
    <source>
        <dbReference type="EMBL" id="EJD33815.1"/>
    </source>
</evidence>